<feature type="compositionally biased region" description="Basic and acidic residues" evidence="1">
    <location>
        <begin position="93"/>
        <end position="108"/>
    </location>
</feature>
<evidence type="ECO:0000313" key="2">
    <source>
        <dbReference type="EMBL" id="KAG8170355.1"/>
    </source>
</evidence>
<evidence type="ECO:0000313" key="3">
    <source>
        <dbReference type="Proteomes" id="UP000827092"/>
    </source>
</evidence>
<comment type="caution">
    <text evidence="2">The sequence shown here is derived from an EMBL/GenBank/DDBJ whole genome shotgun (WGS) entry which is preliminary data.</text>
</comment>
<reference evidence="2 3" key="1">
    <citation type="journal article" date="2022" name="Nat. Ecol. Evol.">
        <title>A masculinizing supergene underlies an exaggerated male reproductive morph in a spider.</title>
        <authorList>
            <person name="Hendrickx F."/>
            <person name="De Corte Z."/>
            <person name="Sonet G."/>
            <person name="Van Belleghem S.M."/>
            <person name="Kostlbacher S."/>
            <person name="Vangestel C."/>
        </authorList>
    </citation>
    <scope>NUCLEOTIDE SEQUENCE [LARGE SCALE GENOMIC DNA]</scope>
    <source>
        <strain evidence="2">W744_W776</strain>
    </source>
</reference>
<dbReference type="AlphaFoldDB" id="A0AAV6TEW5"/>
<feature type="region of interest" description="Disordered" evidence="1">
    <location>
        <begin position="1"/>
        <end position="156"/>
    </location>
</feature>
<name>A0AAV6TEW5_9ARAC</name>
<organism evidence="2 3">
    <name type="scientific">Oedothorax gibbosus</name>
    <dbReference type="NCBI Taxonomy" id="931172"/>
    <lineage>
        <taxon>Eukaryota</taxon>
        <taxon>Metazoa</taxon>
        <taxon>Ecdysozoa</taxon>
        <taxon>Arthropoda</taxon>
        <taxon>Chelicerata</taxon>
        <taxon>Arachnida</taxon>
        <taxon>Araneae</taxon>
        <taxon>Araneomorphae</taxon>
        <taxon>Entelegynae</taxon>
        <taxon>Araneoidea</taxon>
        <taxon>Linyphiidae</taxon>
        <taxon>Erigoninae</taxon>
        <taxon>Oedothorax</taxon>
    </lineage>
</organism>
<gene>
    <name evidence="2" type="ORF">JTE90_021012</name>
</gene>
<evidence type="ECO:0000256" key="1">
    <source>
        <dbReference type="SAM" id="MobiDB-lite"/>
    </source>
</evidence>
<feature type="non-terminal residue" evidence="2">
    <location>
        <position position="1"/>
    </location>
</feature>
<keyword evidence="3" id="KW-1185">Reference proteome</keyword>
<feature type="compositionally biased region" description="Basic residues" evidence="1">
    <location>
        <begin position="112"/>
        <end position="131"/>
    </location>
</feature>
<feature type="compositionally biased region" description="Basic residues" evidence="1">
    <location>
        <begin position="76"/>
        <end position="92"/>
    </location>
</feature>
<accession>A0AAV6TEW5</accession>
<sequence>ANTGTIKSSRKFRNGHKVGEASWHRNTGSTSERQVHRITGQRRSTKKSGRASAGHTVDGGETPTVAPRITREQGHTGRKHPRQSMRGLRRRPGKIDTRSRRSRHERETLLGGRRRSGKSHHGRRSGSHRKISPSVTRGAGTRRREARTQWGAVRRA</sequence>
<protein>
    <submittedName>
        <fullName evidence="2">Uncharacterized protein</fullName>
    </submittedName>
</protein>
<dbReference type="Proteomes" id="UP000827092">
    <property type="component" value="Unassembled WGS sequence"/>
</dbReference>
<dbReference type="EMBL" id="JAFNEN010005606">
    <property type="protein sequence ID" value="KAG8170355.1"/>
    <property type="molecule type" value="Genomic_DNA"/>
</dbReference>
<feature type="compositionally biased region" description="Basic residues" evidence="1">
    <location>
        <begin position="39"/>
        <end position="49"/>
    </location>
</feature>
<proteinExistence type="predicted"/>